<dbReference type="SUPFAM" id="SSF53955">
    <property type="entry name" value="Lysozyme-like"/>
    <property type="match status" value="1"/>
</dbReference>
<proteinExistence type="inferred from homology"/>
<keyword evidence="2" id="KW-1133">Transmembrane helix</keyword>
<dbReference type="AlphaFoldDB" id="A0A0H3J3M8"/>
<evidence type="ECO:0000259" key="3">
    <source>
        <dbReference type="Pfam" id="PF01464"/>
    </source>
</evidence>
<dbReference type="Gene3D" id="1.10.530.10">
    <property type="match status" value="1"/>
</dbReference>
<gene>
    <name evidence="4" type="ORF">CLPA_c24620</name>
    <name evidence="5" type="ORF">CP6013_00718</name>
</gene>
<dbReference type="Proteomes" id="UP000028042">
    <property type="component" value="Unassembled WGS sequence"/>
</dbReference>
<name>A0A0H3J3M8_CLOPA</name>
<dbReference type="GO" id="GO:0000270">
    <property type="term" value="P:peptidoglycan metabolic process"/>
    <property type="evidence" value="ECO:0007669"/>
    <property type="project" value="InterPro"/>
</dbReference>
<dbReference type="InterPro" id="IPR000189">
    <property type="entry name" value="Transglyc_AS"/>
</dbReference>
<feature type="domain" description="Transglycosylase SLT" evidence="3">
    <location>
        <begin position="38"/>
        <end position="152"/>
    </location>
</feature>
<reference evidence="5" key="2">
    <citation type="submission" date="2015-10" db="EMBL/GenBank/DDBJ databases">
        <title>Improved Draft Genome Sequence of Clostridium pasteurianum Strain ATCC 6013 (DSM 525) Using a Hybrid Next-Generation Sequencing Approach.</title>
        <authorList>
            <person name="Pyne M.E."/>
            <person name="Utturkar S.M."/>
            <person name="Brown S.D."/>
            <person name="Moo-Young M."/>
            <person name="Chung D.A."/>
            <person name="Chou P.C."/>
        </authorList>
    </citation>
    <scope>NUCLEOTIDE SEQUENCE</scope>
    <source>
        <strain evidence="5">ATCC 6013</strain>
    </source>
</reference>
<dbReference type="PATRIC" id="fig|1262449.3.peg.3575"/>
<comment type="similarity">
    <text evidence="1">Belongs to the transglycosylase Slt family.</text>
</comment>
<evidence type="ECO:0000313" key="6">
    <source>
        <dbReference type="Proteomes" id="UP000028042"/>
    </source>
</evidence>
<reference evidence="4 7" key="1">
    <citation type="journal article" date="2015" name="Genome Announc.">
        <title>Complete Genome Sequence of the Nitrogen-Fixing and Solvent-Producing Clostridium pasteurianum DSM 525.</title>
        <authorList>
            <person name="Poehlein A."/>
            <person name="Grosse-Honebrink A."/>
            <person name="Zhang Y."/>
            <person name="Minton N.P."/>
            <person name="Daniel R."/>
        </authorList>
    </citation>
    <scope>NUCLEOTIDE SEQUENCE [LARGE SCALE GENOMIC DNA]</scope>
    <source>
        <strain evidence="4">DSM 525</strain>
        <strain evidence="7">DSM 525 / ATCC 6013</strain>
    </source>
</reference>
<dbReference type="PANTHER" id="PTHR37423">
    <property type="entry name" value="SOLUBLE LYTIC MUREIN TRANSGLYCOSYLASE-RELATED"/>
    <property type="match status" value="1"/>
</dbReference>
<dbReference type="KEGG" id="cpat:CLPA_c24620"/>
<dbReference type="EMBL" id="CP009268">
    <property type="protein sequence ID" value="AJA52519.1"/>
    <property type="molecule type" value="Genomic_DNA"/>
</dbReference>
<protein>
    <submittedName>
        <fullName evidence="5">Lytic transglycosylase catalytic</fullName>
    </submittedName>
    <submittedName>
        <fullName evidence="4">Transglycosylase SLT domain-containing protein</fullName>
    </submittedName>
</protein>
<dbReference type="GO" id="GO:0008933">
    <property type="term" value="F:peptidoglycan lytic transglycosylase activity"/>
    <property type="evidence" value="ECO:0007669"/>
    <property type="project" value="InterPro"/>
</dbReference>
<evidence type="ECO:0000313" key="7">
    <source>
        <dbReference type="Proteomes" id="UP000030905"/>
    </source>
</evidence>
<accession>A0A0H3J3M8</accession>
<keyword evidence="7" id="KW-1185">Reference proteome</keyword>
<sequence length="184" mass="21502">MKGKSLLFIFVIVVIVIVAALNVKTIGKHYYPMKYSKYIYEYSSKYNLSPYYVAAIAKTESNFNPEAKSNKNAYGIMQITEETGQWAAEKMGLKGFSADKLYDPEYSIRMGCWYLDNLRQEFNNWDLVSAAYNGGRGNVRSWLNNKDHSKDGKNIHYIPFPETDKYVKKIRVNYNIYRWLYSNN</sequence>
<dbReference type="InterPro" id="IPR008258">
    <property type="entry name" value="Transglycosylase_SLT_dom_1"/>
</dbReference>
<dbReference type="PANTHER" id="PTHR37423:SF2">
    <property type="entry name" value="MEMBRANE-BOUND LYTIC MUREIN TRANSGLYCOSYLASE C"/>
    <property type="match status" value="1"/>
</dbReference>
<keyword evidence="2" id="KW-0812">Transmembrane</keyword>
<dbReference type="CDD" id="cd16896">
    <property type="entry name" value="LT_Slt70-like"/>
    <property type="match status" value="1"/>
</dbReference>
<dbReference type="GO" id="GO:0016020">
    <property type="term" value="C:membrane"/>
    <property type="evidence" value="ECO:0007669"/>
    <property type="project" value="InterPro"/>
</dbReference>
<dbReference type="Pfam" id="PF01464">
    <property type="entry name" value="SLT"/>
    <property type="match status" value="1"/>
</dbReference>
<dbReference type="RefSeq" id="WP_003447571.1">
    <property type="nucleotide sequence ID" value="NZ_ANZB01000015.1"/>
</dbReference>
<dbReference type="EMBL" id="JPGY02000001">
    <property type="protein sequence ID" value="KRU11471.1"/>
    <property type="molecule type" value="Genomic_DNA"/>
</dbReference>
<dbReference type="GeneID" id="93074600"/>
<organism evidence="4 7">
    <name type="scientific">Clostridium pasteurianum DSM 525 = ATCC 6013</name>
    <dbReference type="NCBI Taxonomy" id="1262449"/>
    <lineage>
        <taxon>Bacteria</taxon>
        <taxon>Bacillati</taxon>
        <taxon>Bacillota</taxon>
        <taxon>Clostridia</taxon>
        <taxon>Eubacteriales</taxon>
        <taxon>Clostridiaceae</taxon>
        <taxon>Clostridium</taxon>
    </lineage>
</organism>
<evidence type="ECO:0000256" key="2">
    <source>
        <dbReference type="SAM" id="Phobius"/>
    </source>
</evidence>
<evidence type="ECO:0000256" key="1">
    <source>
        <dbReference type="ARBA" id="ARBA00007734"/>
    </source>
</evidence>
<dbReference type="InterPro" id="IPR023346">
    <property type="entry name" value="Lysozyme-like_dom_sf"/>
</dbReference>
<dbReference type="PROSITE" id="PS00922">
    <property type="entry name" value="TRANSGLYCOSYLASE"/>
    <property type="match status" value="1"/>
</dbReference>
<dbReference type="Proteomes" id="UP000030905">
    <property type="component" value="Chromosome"/>
</dbReference>
<keyword evidence="2" id="KW-0472">Membrane</keyword>
<reference evidence="5 6" key="3">
    <citation type="journal article" name="Genome Announc.">
        <title>Improved Draft Genome Sequence of Clostridium pasteurianum Strain ATCC 6013 (DSM 525) Using a Hybrid Next-Generation Sequencing Approach.</title>
        <authorList>
            <person name="Pyne M.E."/>
            <person name="Utturkar S."/>
            <person name="Brown S.D."/>
            <person name="Moo-Young M."/>
            <person name="Chung D.A."/>
            <person name="Chou C.P."/>
        </authorList>
    </citation>
    <scope>NUCLEOTIDE SEQUENCE [LARGE SCALE GENOMIC DNA]</scope>
    <source>
        <strain evidence="5 6">ATCC 6013</strain>
    </source>
</reference>
<evidence type="ECO:0000313" key="5">
    <source>
        <dbReference type="EMBL" id="KRU11471.1"/>
    </source>
</evidence>
<dbReference type="eggNOG" id="COG0741">
    <property type="taxonomic scope" value="Bacteria"/>
</dbReference>
<evidence type="ECO:0000313" key="4">
    <source>
        <dbReference type="EMBL" id="AJA52519.1"/>
    </source>
</evidence>
<feature type="transmembrane region" description="Helical" evidence="2">
    <location>
        <begin position="6"/>
        <end position="27"/>
    </location>
</feature>
<dbReference type="KEGG" id="cpae:CPAST_c24620"/>